<dbReference type="AlphaFoldDB" id="A0A6N6W6Y9"/>
<protein>
    <submittedName>
        <fullName evidence="2">Uncharacterized protein</fullName>
    </submittedName>
</protein>
<evidence type="ECO:0000256" key="1">
    <source>
        <dbReference type="SAM" id="MobiDB-lite"/>
    </source>
</evidence>
<proteinExistence type="predicted"/>
<evidence type="ECO:0000313" key="2">
    <source>
        <dbReference type="EMBL" id="KAE8755628.1"/>
    </source>
</evidence>
<dbReference type="Proteomes" id="UP000463700">
    <property type="component" value="Unassembled WGS sequence"/>
</dbReference>
<comment type="caution">
    <text evidence="2">The sequence shown here is derived from an EMBL/GenBank/DDBJ whole genome shotgun (WGS) entry which is preliminary data.</text>
</comment>
<accession>A0A6N6W6Y9</accession>
<gene>
    <name evidence="2" type="ORF">FSO04_33210</name>
</gene>
<reference evidence="2 3" key="1">
    <citation type="journal article" date="2020" name="Int. J. Syst. Evol. Microbiol.">
        <title>Paraburkholderia madseniana sp. nov., a phenolic acid-degrading bacterium isolated from acidic forest soil.</title>
        <authorList>
            <person name="Wilhelm R.C."/>
            <person name="Murphy S.J.L."/>
            <person name="Feriancek N.M."/>
            <person name="Karasz D.C."/>
            <person name="DeRito C.M."/>
            <person name="Newman J.D."/>
            <person name="Buckley D.H."/>
        </authorList>
    </citation>
    <scope>NUCLEOTIDE SEQUENCE [LARGE SCALE GENOMIC DNA]</scope>
    <source>
        <strain evidence="2 3">RP11</strain>
    </source>
</reference>
<dbReference type="EMBL" id="VOSW01000083">
    <property type="protein sequence ID" value="KAE8755628.1"/>
    <property type="molecule type" value="Genomic_DNA"/>
</dbReference>
<feature type="region of interest" description="Disordered" evidence="1">
    <location>
        <begin position="31"/>
        <end position="50"/>
    </location>
</feature>
<name>A0A6N6W6Y9_9BURK</name>
<organism evidence="2 3">
    <name type="scientific">Paraburkholderia madseniana</name>
    <dbReference type="NCBI Taxonomy" id="2599607"/>
    <lineage>
        <taxon>Bacteria</taxon>
        <taxon>Pseudomonadati</taxon>
        <taxon>Pseudomonadota</taxon>
        <taxon>Betaproteobacteria</taxon>
        <taxon>Burkholderiales</taxon>
        <taxon>Burkholderiaceae</taxon>
        <taxon>Paraburkholderia</taxon>
    </lineage>
</organism>
<dbReference type="RefSeq" id="WP_154565812.1">
    <property type="nucleotide sequence ID" value="NZ_VOSW01000083.1"/>
</dbReference>
<sequence length="50" mass="5579">MQVDGRRIQIAQGLASFYQFVTTTLILQKAQFGRQPHRRSDDTGGDGSPE</sequence>
<evidence type="ECO:0000313" key="3">
    <source>
        <dbReference type="Proteomes" id="UP000463700"/>
    </source>
</evidence>